<feature type="signal peptide" evidence="11">
    <location>
        <begin position="1"/>
        <end position="24"/>
    </location>
</feature>
<keyword evidence="7 9" id="KW-0012">Acyltransferase</keyword>
<dbReference type="EC" id="3.4.19.13" evidence="9"/>
<name>A0ABP8TSG2_9ACTN</name>
<keyword evidence="6 9" id="KW-0865">Zymogen</keyword>
<evidence type="ECO:0000256" key="1">
    <source>
        <dbReference type="ARBA" id="ARBA00001049"/>
    </source>
</evidence>
<dbReference type="InterPro" id="IPR000101">
    <property type="entry name" value="GGT_peptidase"/>
</dbReference>
<evidence type="ECO:0000256" key="2">
    <source>
        <dbReference type="ARBA" id="ARBA00001089"/>
    </source>
</evidence>
<dbReference type="InterPro" id="IPR043138">
    <property type="entry name" value="GGT_lsub"/>
</dbReference>
<dbReference type="Gene3D" id="1.10.246.130">
    <property type="match status" value="1"/>
</dbReference>
<comment type="catalytic activity">
    <reaction evidence="2 9">
        <text>glutathione + H2O = L-cysteinylglycine + L-glutamate</text>
        <dbReference type="Rhea" id="RHEA:28807"/>
        <dbReference type="ChEBI" id="CHEBI:15377"/>
        <dbReference type="ChEBI" id="CHEBI:29985"/>
        <dbReference type="ChEBI" id="CHEBI:57925"/>
        <dbReference type="ChEBI" id="CHEBI:61694"/>
        <dbReference type="EC" id="3.4.19.13"/>
    </reaction>
</comment>
<protein>
    <recommendedName>
        <fullName evidence="9">Glutathione hydrolase proenzyme</fullName>
        <ecNumber evidence="9">2.3.2.2</ecNumber>
        <ecNumber evidence="9">3.4.19.13</ecNumber>
    </recommendedName>
    <component>
        <recommendedName>
            <fullName evidence="9">Glutathione hydrolase large chain</fullName>
        </recommendedName>
    </component>
    <component>
        <recommendedName>
            <fullName evidence="9">Glutathione hydrolase small chain</fullName>
        </recommendedName>
    </component>
</protein>
<dbReference type="EC" id="2.3.2.2" evidence="9"/>
<gene>
    <name evidence="12" type="primary">ggt_2</name>
    <name evidence="12" type="ORF">GCM10023195_67840</name>
</gene>
<keyword evidence="4 9" id="KW-0808">Transferase</keyword>
<comment type="caution">
    <text evidence="12">The sequence shown here is derived from an EMBL/GenBank/DDBJ whole genome shotgun (WGS) entry which is preliminary data.</text>
</comment>
<dbReference type="NCBIfam" id="TIGR00066">
    <property type="entry name" value="g_glut_trans"/>
    <property type="match status" value="1"/>
</dbReference>
<accession>A0ABP8TSG2</accession>
<dbReference type="Gene3D" id="3.60.20.40">
    <property type="match status" value="1"/>
</dbReference>
<dbReference type="EMBL" id="BAABHJ010000028">
    <property type="protein sequence ID" value="GAA4615402.1"/>
    <property type="molecule type" value="Genomic_DNA"/>
</dbReference>
<comment type="pathway">
    <text evidence="9">Sulfur metabolism; glutathione metabolism.</text>
</comment>
<dbReference type="PANTHER" id="PTHR43199">
    <property type="entry name" value="GLUTATHIONE HYDROLASE"/>
    <property type="match status" value="1"/>
</dbReference>
<evidence type="ECO:0000256" key="4">
    <source>
        <dbReference type="ARBA" id="ARBA00022679"/>
    </source>
</evidence>
<keyword evidence="9" id="KW-0317">Glutathione biosynthesis</keyword>
<keyword evidence="13" id="KW-1185">Reference proteome</keyword>
<dbReference type="RefSeq" id="WP_345363743.1">
    <property type="nucleotide sequence ID" value="NZ_BAABHJ010000028.1"/>
</dbReference>
<dbReference type="Proteomes" id="UP001500212">
    <property type="component" value="Unassembled WGS sequence"/>
</dbReference>
<dbReference type="PANTHER" id="PTHR43199:SF1">
    <property type="entry name" value="GLUTATHIONE HYDROLASE PROENZYME"/>
    <property type="match status" value="1"/>
</dbReference>
<comment type="catalytic activity">
    <reaction evidence="8 9">
        <text>an N-terminal (5-L-glutamyl)-[peptide] + an alpha-amino acid = 5-L-glutamyl amino acid + an N-terminal L-alpha-aminoacyl-[peptide]</text>
        <dbReference type="Rhea" id="RHEA:23904"/>
        <dbReference type="Rhea" id="RHEA-COMP:9780"/>
        <dbReference type="Rhea" id="RHEA-COMP:9795"/>
        <dbReference type="ChEBI" id="CHEBI:77644"/>
        <dbReference type="ChEBI" id="CHEBI:78597"/>
        <dbReference type="ChEBI" id="CHEBI:78599"/>
        <dbReference type="ChEBI" id="CHEBI:78608"/>
        <dbReference type="EC" id="2.3.2.2"/>
    </reaction>
</comment>
<evidence type="ECO:0000313" key="12">
    <source>
        <dbReference type="EMBL" id="GAA4615402.1"/>
    </source>
</evidence>
<dbReference type="PRINTS" id="PR01210">
    <property type="entry name" value="GGTRANSPTASE"/>
</dbReference>
<comment type="catalytic activity">
    <reaction evidence="1 9">
        <text>an S-substituted glutathione + H2O = an S-substituted L-cysteinylglycine + L-glutamate</text>
        <dbReference type="Rhea" id="RHEA:59468"/>
        <dbReference type="ChEBI" id="CHEBI:15377"/>
        <dbReference type="ChEBI" id="CHEBI:29985"/>
        <dbReference type="ChEBI" id="CHEBI:90779"/>
        <dbReference type="ChEBI" id="CHEBI:143103"/>
        <dbReference type="EC" id="3.4.19.13"/>
    </reaction>
</comment>
<comment type="subunit">
    <text evidence="9">This enzyme consists of two polypeptide chains, which are synthesized in precursor form from a single polypeptide.</text>
</comment>
<evidence type="ECO:0000256" key="10">
    <source>
        <dbReference type="SAM" id="MobiDB-lite"/>
    </source>
</evidence>
<evidence type="ECO:0000256" key="3">
    <source>
        <dbReference type="ARBA" id="ARBA00009381"/>
    </source>
</evidence>
<evidence type="ECO:0000256" key="5">
    <source>
        <dbReference type="ARBA" id="ARBA00022801"/>
    </source>
</evidence>
<keyword evidence="5 9" id="KW-0378">Hydrolase</keyword>
<comment type="similarity">
    <text evidence="3 9">Belongs to the gamma-glutamyltransferase family.</text>
</comment>
<dbReference type="InterPro" id="IPR029055">
    <property type="entry name" value="Ntn_hydrolases_N"/>
</dbReference>
<keyword evidence="11" id="KW-0732">Signal</keyword>
<dbReference type="SUPFAM" id="SSF56235">
    <property type="entry name" value="N-terminal nucleophile aminohydrolases (Ntn hydrolases)"/>
    <property type="match status" value="1"/>
</dbReference>
<dbReference type="InterPro" id="IPR043137">
    <property type="entry name" value="GGT_ssub_C"/>
</dbReference>
<evidence type="ECO:0000256" key="11">
    <source>
        <dbReference type="SAM" id="SignalP"/>
    </source>
</evidence>
<dbReference type="InterPro" id="IPR051792">
    <property type="entry name" value="GGT_bact"/>
</dbReference>
<evidence type="ECO:0000313" key="13">
    <source>
        <dbReference type="Proteomes" id="UP001500212"/>
    </source>
</evidence>
<evidence type="ECO:0000256" key="9">
    <source>
        <dbReference type="RuleBase" id="RU368036"/>
    </source>
</evidence>
<reference evidence="13" key="1">
    <citation type="journal article" date="2019" name="Int. J. Syst. Evol. Microbiol.">
        <title>The Global Catalogue of Microorganisms (GCM) 10K type strain sequencing project: providing services to taxonomists for standard genome sequencing and annotation.</title>
        <authorList>
            <consortium name="The Broad Institute Genomics Platform"/>
            <consortium name="The Broad Institute Genome Sequencing Center for Infectious Disease"/>
            <person name="Wu L."/>
            <person name="Ma J."/>
        </authorList>
    </citation>
    <scope>NUCLEOTIDE SEQUENCE [LARGE SCALE GENOMIC DNA]</scope>
    <source>
        <strain evidence="13">JCM 17938</strain>
    </source>
</reference>
<feature type="region of interest" description="Disordered" evidence="10">
    <location>
        <begin position="460"/>
        <end position="479"/>
    </location>
</feature>
<sequence>MRRRTAVLGLAALALATLTVPAQARSLPGRSPGLAPPQGKQAVAVGYGGAVSSVDLDATRAGIEVLRNGGNAVDAAVAAAATLGVTEPYVAAIGGGGFFTYYDARTHKVSTIDGRETGPARMTKDIFIDPKTGKPLSFDEAVTSGLSIGVPGTLATWDKALRSFGTRRLGTLLQPAIRVADHGFTVDQEFYDQTAVNAERFKDIVPTRELFLPGGQPPAVGSTFRNPDLADTYRQIARRGLDWFYGGGLGAEIAQTVSKPPVDPKATRNIRPGVMRTSDLAAYRAVGRAPTHVDYRGLDVYGMAPPSSGGSTVGEALNIMKNFHFSDPVQAVHTYLEASRLAYADRNAYVGDPAYVDVPLKTLLSDGFASSRACLIKPDEAAKSPVAPGDLKAHGCATPQGQGQDLPYEGPQTTHLVTADRWGNVVSYTLTIEQFGGSGITVPHRGFLLNNEMTDFDFTSSTPAGYPDPNLPAAGKRPRSSMAPTIVLRNGRPYLAVGSPGGSTIITTVLQILLNRVDLGMTLPQAVAAPRATQRNTPQTFAEQAFIDQYGAALKAKGHDLALFPGPPAGVIGAAAGVEFLGGGRLQAVAEPVRRHGGSAMVVLPSR</sequence>
<proteinExistence type="inferred from homology"/>
<dbReference type="Pfam" id="PF01019">
    <property type="entry name" value="G_glu_transpept"/>
    <property type="match status" value="1"/>
</dbReference>
<comment type="PTM">
    <text evidence="9">Cleaved by autocatalysis into a large and a small subunit.</text>
</comment>
<evidence type="ECO:0000256" key="7">
    <source>
        <dbReference type="ARBA" id="ARBA00023315"/>
    </source>
</evidence>
<feature type="chain" id="PRO_5047280996" description="Glutathione hydrolase proenzyme" evidence="11">
    <location>
        <begin position="25"/>
        <end position="607"/>
    </location>
</feature>
<evidence type="ECO:0000256" key="8">
    <source>
        <dbReference type="ARBA" id="ARBA00047417"/>
    </source>
</evidence>
<organism evidence="12 13">
    <name type="scientific">Actinoallomurus liliacearum</name>
    <dbReference type="NCBI Taxonomy" id="1080073"/>
    <lineage>
        <taxon>Bacteria</taxon>
        <taxon>Bacillati</taxon>
        <taxon>Actinomycetota</taxon>
        <taxon>Actinomycetes</taxon>
        <taxon>Streptosporangiales</taxon>
        <taxon>Thermomonosporaceae</taxon>
        <taxon>Actinoallomurus</taxon>
    </lineage>
</organism>
<evidence type="ECO:0000256" key="6">
    <source>
        <dbReference type="ARBA" id="ARBA00023145"/>
    </source>
</evidence>